<dbReference type="FunFam" id="3.40.50.720:FF:000084">
    <property type="entry name" value="Short-chain dehydrogenase reductase"/>
    <property type="match status" value="1"/>
</dbReference>
<dbReference type="PROSITE" id="PS00061">
    <property type="entry name" value="ADH_SHORT"/>
    <property type="match status" value="1"/>
</dbReference>
<dbReference type="Gene3D" id="3.40.50.720">
    <property type="entry name" value="NAD(P)-binding Rossmann-like Domain"/>
    <property type="match status" value="1"/>
</dbReference>
<dbReference type="GO" id="GO:0009807">
    <property type="term" value="P:lignan biosynthetic process"/>
    <property type="evidence" value="ECO:0007669"/>
    <property type="project" value="UniProtKB-ARBA"/>
</dbReference>
<reference evidence="5" key="1">
    <citation type="journal article" date="2020" name="Plant Cell Tissue Organ Cult.">
        <title>Short-chain dehydrogenase/reductase, PsDeHase, from opium poppy: putative involvement in papaverine biosynthesis.</title>
        <authorList>
            <person name="Agarwal P."/>
            <person name="Pathak S."/>
            <person name="Kumar R.S."/>
            <person name="Dhar Y.V."/>
            <person name="Shukla S."/>
            <person name="Asif M.H."/>
            <person name="Trivedi P.K."/>
        </authorList>
    </citation>
    <scope>NUCLEOTIDE SEQUENCE</scope>
    <source>
        <tissue evidence="5">Peduncle</tissue>
    </source>
</reference>
<keyword evidence="2" id="KW-0560">Oxidoreductase</keyword>
<dbReference type="AlphaFoldDB" id="A0A866WR48"/>
<dbReference type="InterPro" id="IPR036291">
    <property type="entry name" value="NAD(P)-bd_dom_sf"/>
</dbReference>
<dbReference type="InterPro" id="IPR002347">
    <property type="entry name" value="SDR_fam"/>
</dbReference>
<protein>
    <recommendedName>
        <fullName evidence="4">Secoisolariciresinol dehydrogenase</fullName>
        <ecNumber evidence="3">1.1.1.331</ecNumber>
    </recommendedName>
</protein>
<dbReference type="GO" id="GO:0120529">
    <property type="term" value="F:secoisolariciresinol dehydrogenase activity"/>
    <property type="evidence" value="ECO:0007669"/>
    <property type="project" value="UniProtKB-EC"/>
</dbReference>
<dbReference type="PANTHER" id="PTHR42898">
    <property type="entry name" value="TROPINONE REDUCTASE"/>
    <property type="match status" value="1"/>
</dbReference>
<dbReference type="PRINTS" id="PR00080">
    <property type="entry name" value="SDRFAMILY"/>
</dbReference>
<dbReference type="EMBL" id="MT945076">
    <property type="protein sequence ID" value="QOE90822.1"/>
    <property type="molecule type" value="mRNA"/>
</dbReference>
<evidence type="ECO:0000256" key="1">
    <source>
        <dbReference type="ARBA" id="ARBA00022857"/>
    </source>
</evidence>
<dbReference type="InterPro" id="IPR045000">
    <property type="entry name" value="TR"/>
</dbReference>
<evidence type="ECO:0000256" key="3">
    <source>
        <dbReference type="ARBA" id="ARBA00066949"/>
    </source>
</evidence>
<keyword evidence="1" id="KW-0521">NADP</keyword>
<sequence length="270" mass="29210">MAEGSATNLSLRWSLKGMTALVTGATKGIGHAIVEELAGLGATIHFCARNKDDIDNCLKDWEAKGYQVSGSVCDVSVPAEREELMKTVSTFFCGKLNILVNSAALYIFKNTLDFTAEDHIKVMTTTLDSAYHFSTLAHPLLKASGSGNIVFISSVAGVVALPMFVCSYSACKGAINQITKNFACEWAKDKIRVNSVAPWLIKTPPIEQLMQDKEQLDSVISRTPIRRLGEPEDVSSLVAFLCLPAAFYITGQVICVDGGFSVNGFHPLHD</sequence>
<evidence type="ECO:0000256" key="4">
    <source>
        <dbReference type="ARBA" id="ARBA00071098"/>
    </source>
</evidence>
<accession>A0A866WR48</accession>
<dbReference type="EC" id="1.1.1.331" evidence="3"/>
<name>A0A866WR48_PAPSO</name>
<dbReference type="PRINTS" id="PR00081">
    <property type="entry name" value="GDHRDH"/>
</dbReference>
<dbReference type="InterPro" id="IPR020904">
    <property type="entry name" value="Sc_DH/Rdtase_CS"/>
</dbReference>
<proteinExistence type="evidence at transcript level"/>
<gene>
    <name evidence="5" type="primary">DeHase</name>
</gene>
<dbReference type="Pfam" id="PF13561">
    <property type="entry name" value="adh_short_C2"/>
    <property type="match status" value="1"/>
</dbReference>
<evidence type="ECO:0000256" key="2">
    <source>
        <dbReference type="ARBA" id="ARBA00023002"/>
    </source>
</evidence>
<dbReference type="SUPFAM" id="SSF51735">
    <property type="entry name" value="NAD(P)-binding Rossmann-fold domains"/>
    <property type="match status" value="1"/>
</dbReference>
<evidence type="ECO:0000313" key="5">
    <source>
        <dbReference type="EMBL" id="QOE90822.1"/>
    </source>
</evidence>
<dbReference type="PANTHER" id="PTHR42898:SF6">
    <property type="entry name" value="NADP-DEPENDENT MANNITOL DEHYDROGENASE"/>
    <property type="match status" value="1"/>
</dbReference>
<organism evidence="5">
    <name type="scientific">Papaver somniferum</name>
    <name type="common">Opium poppy</name>
    <dbReference type="NCBI Taxonomy" id="3469"/>
    <lineage>
        <taxon>Eukaryota</taxon>
        <taxon>Viridiplantae</taxon>
        <taxon>Streptophyta</taxon>
        <taxon>Embryophyta</taxon>
        <taxon>Tracheophyta</taxon>
        <taxon>Spermatophyta</taxon>
        <taxon>Magnoliopsida</taxon>
        <taxon>Ranunculales</taxon>
        <taxon>Papaveraceae</taxon>
        <taxon>Papaveroideae</taxon>
        <taxon>Papaver</taxon>
    </lineage>
</organism>